<keyword evidence="7" id="KW-0597">Phosphoprotein</keyword>
<dbReference type="PROSITE" id="PS50011">
    <property type="entry name" value="PROTEIN_KINASE_DOM"/>
    <property type="match status" value="1"/>
</dbReference>
<dbReference type="PANTHER" id="PTHR27008:SF596">
    <property type="entry name" value="OS02G0215500 PROTEIN"/>
    <property type="match status" value="1"/>
</dbReference>
<dbReference type="GO" id="GO:0005886">
    <property type="term" value="C:plasma membrane"/>
    <property type="evidence" value="ECO:0007669"/>
    <property type="project" value="UniProtKB-SubCell"/>
</dbReference>
<evidence type="ECO:0000256" key="6">
    <source>
        <dbReference type="ARBA" id="ARBA00022527"/>
    </source>
</evidence>
<evidence type="ECO:0000256" key="24">
    <source>
        <dbReference type="ARBA" id="ARBA00072040"/>
    </source>
</evidence>
<dbReference type="Proteomes" id="UP000797356">
    <property type="component" value="Chromosome 5"/>
</dbReference>
<evidence type="ECO:0000256" key="16">
    <source>
        <dbReference type="ARBA" id="ARBA00022989"/>
    </source>
</evidence>
<evidence type="ECO:0000259" key="27">
    <source>
        <dbReference type="PROSITE" id="PS50011"/>
    </source>
</evidence>
<dbReference type="PRINTS" id="PR00019">
    <property type="entry name" value="LEURICHRPT"/>
</dbReference>
<evidence type="ECO:0000256" key="10">
    <source>
        <dbReference type="ARBA" id="ARBA00022692"/>
    </source>
</evidence>
<dbReference type="SUPFAM" id="SSF52058">
    <property type="entry name" value="L domain-like"/>
    <property type="match status" value="2"/>
</dbReference>
<reference evidence="28" key="2">
    <citation type="submission" date="2019-07" db="EMBL/GenBank/DDBJ databases">
        <authorList>
            <person name="Yang Y."/>
            <person name="Bocs S."/>
            <person name="Baudouin L."/>
        </authorList>
    </citation>
    <scope>NUCLEOTIDE SEQUENCE</scope>
    <source>
        <tissue evidence="28">Spear leaf of Hainan Tall coconut</tissue>
    </source>
</reference>
<keyword evidence="11" id="KW-0732">Signal</keyword>
<reference evidence="28" key="1">
    <citation type="journal article" date="2017" name="Gigascience">
        <title>The genome draft of coconut (Cocos nucifera).</title>
        <authorList>
            <person name="Xiao Y."/>
            <person name="Xu P."/>
            <person name="Fan H."/>
            <person name="Baudouin L."/>
            <person name="Xia W."/>
            <person name="Bocs S."/>
            <person name="Xu J."/>
            <person name="Li Q."/>
            <person name="Guo A."/>
            <person name="Zhou L."/>
            <person name="Li J."/>
            <person name="Wu Y."/>
            <person name="Ma Z."/>
            <person name="Armero A."/>
            <person name="Issali A.E."/>
            <person name="Liu N."/>
            <person name="Peng M."/>
            <person name="Yang Y."/>
        </authorList>
    </citation>
    <scope>NUCLEOTIDE SEQUENCE</scope>
    <source>
        <tissue evidence="28">Spear leaf of Hainan Tall coconut</tissue>
    </source>
</reference>
<comment type="subcellular location">
    <subcellularLocation>
        <location evidence="1">Cell membrane</location>
        <topology evidence="1">Single-pass type I membrane protein</topology>
    </subcellularLocation>
    <subcellularLocation>
        <location evidence="2">Endoplasmic reticulum membrane</location>
        <topology evidence="2">Single-pass membrane protein</topology>
    </subcellularLocation>
</comment>
<keyword evidence="17 26" id="KW-0472">Membrane</keyword>
<evidence type="ECO:0000256" key="18">
    <source>
        <dbReference type="ARBA" id="ARBA00023170"/>
    </source>
</evidence>
<feature type="transmembrane region" description="Helical" evidence="26">
    <location>
        <begin position="656"/>
        <end position="680"/>
    </location>
</feature>
<name>A0A8K0N1E9_COCNU</name>
<organism evidence="28 29">
    <name type="scientific">Cocos nucifera</name>
    <name type="common">Coconut palm</name>
    <dbReference type="NCBI Taxonomy" id="13894"/>
    <lineage>
        <taxon>Eukaryota</taxon>
        <taxon>Viridiplantae</taxon>
        <taxon>Streptophyta</taxon>
        <taxon>Embryophyta</taxon>
        <taxon>Tracheophyta</taxon>
        <taxon>Spermatophyta</taxon>
        <taxon>Magnoliopsida</taxon>
        <taxon>Liliopsida</taxon>
        <taxon>Arecaceae</taxon>
        <taxon>Arecoideae</taxon>
        <taxon>Cocoseae</taxon>
        <taxon>Attaleinae</taxon>
        <taxon>Cocos</taxon>
    </lineage>
</organism>
<dbReference type="Gene3D" id="1.10.510.10">
    <property type="entry name" value="Transferase(Phosphotransferase) domain 1"/>
    <property type="match status" value="1"/>
</dbReference>
<dbReference type="GO" id="GO:0005524">
    <property type="term" value="F:ATP binding"/>
    <property type="evidence" value="ECO:0007669"/>
    <property type="project" value="UniProtKB-UniRule"/>
</dbReference>
<evidence type="ECO:0000256" key="15">
    <source>
        <dbReference type="ARBA" id="ARBA00022840"/>
    </source>
</evidence>
<evidence type="ECO:0000256" key="12">
    <source>
        <dbReference type="ARBA" id="ARBA00022737"/>
    </source>
</evidence>
<dbReference type="GO" id="GO:0005789">
    <property type="term" value="C:endoplasmic reticulum membrane"/>
    <property type="evidence" value="ECO:0007669"/>
    <property type="project" value="UniProtKB-SubCell"/>
</dbReference>
<dbReference type="SMART" id="SM00220">
    <property type="entry name" value="S_TKc"/>
    <property type="match status" value="1"/>
</dbReference>
<dbReference type="PANTHER" id="PTHR27008">
    <property type="entry name" value="OS04G0122200 PROTEIN"/>
    <property type="match status" value="1"/>
</dbReference>
<evidence type="ECO:0000256" key="9">
    <source>
        <dbReference type="ARBA" id="ARBA00022679"/>
    </source>
</evidence>
<keyword evidence="29" id="KW-1185">Reference proteome</keyword>
<dbReference type="EC" id="2.7.11.1" evidence="4"/>
<dbReference type="Pfam" id="PF00069">
    <property type="entry name" value="Pkinase"/>
    <property type="match status" value="1"/>
</dbReference>
<dbReference type="InterPro" id="IPR001611">
    <property type="entry name" value="Leu-rich_rpt"/>
</dbReference>
<dbReference type="EMBL" id="CM017876">
    <property type="protein sequence ID" value="KAG1342013.1"/>
    <property type="molecule type" value="Genomic_DNA"/>
</dbReference>
<dbReference type="Pfam" id="PF23598">
    <property type="entry name" value="LRR_14"/>
    <property type="match status" value="1"/>
</dbReference>
<comment type="catalytic activity">
    <reaction evidence="20">
        <text>L-threonyl-[protein] + ATP = O-phospho-L-threonyl-[protein] + ADP + H(+)</text>
        <dbReference type="Rhea" id="RHEA:46608"/>
        <dbReference type="Rhea" id="RHEA-COMP:11060"/>
        <dbReference type="Rhea" id="RHEA-COMP:11605"/>
        <dbReference type="ChEBI" id="CHEBI:15378"/>
        <dbReference type="ChEBI" id="CHEBI:30013"/>
        <dbReference type="ChEBI" id="CHEBI:30616"/>
        <dbReference type="ChEBI" id="CHEBI:61977"/>
        <dbReference type="ChEBI" id="CHEBI:456216"/>
        <dbReference type="EC" id="2.7.11.1"/>
    </reaction>
</comment>
<proteinExistence type="inferred from homology"/>
<evidence type="ECO:0000256" key="22">
    <source>
        <dbReference type="ARBA" id="ARBA00054320"/>
    </source>
</evidence>
<evidence type="ECO:0000256" key="13">
    <source>
        <dbReference type="ARBA" id="ARBA00022741"/>
    </source>
</evidence>
<protein>
    <recommendedName>
        <fullName evidence="24">Receptor kinase-like protein Xa21</fullName>
        <ecNumber evidence="4">2.7.11.1</ecNumber>
    </recommendedName>
</protein>
<evidence type="ECO:0000256" key="1">
    <source>
        <dbReference type="ARBA" id="ARBA00004251"/>
    </source>
</evidence>
<keyword evidence="5" id="KW-1003">Cell membrane</keyword>
<evidence type="ECO:0000256" key="17">
    <source>
        <dbReference type="ARBA" id="ARBA00023136"/>
    </source>
</evidence>
<dbReference type="FunFam" id="3.80.10.10:FF:000288">
    <property type="entry name" value="LRR receptor-like serine/threonine-protein kinase EFR"/>
    <property type="match status" value="1"/>
</dbReference>
<dbReference type="OrthoDB" id="676979at2759"/>
<feature type="domain" description="Protein kinase" evidence="27">
    <location>
        <begin position="715"/>
        <end position="1011"/>
    </location>
</feature>
<dbReference type="InterPro" id="IPR011009">
    <property type="entry name" value="Kinase-like_dom_sf"/>
</dbReference>
<feature type="binding site" evidence="25">
    <location>
        <position position="744"/>
    </location>
    <ligand>
        <name>ATP</name>
        <dbReference type="ChEBI" id="CHEBI:30616"/>
    </ligand>
</feature>
<keyword evidence="16 26" id="KW-1133">Transmembrane helix</keyword>
<evidence type="ECO:0000256" key="11">
    <source>
        <dbReference type="ARBA" id="ARBA00022729"/>
    </source>
</evidence>
<comment type="function">
    <text evidence="22">Receptor kinase that detects X.oryzae pv. oryzae protein Ax21 to promote innate immunity. Following X.oryzae pv. oryzae protein Ax21 detection, undergoes cleavage, releasing the processed protein kinase Xa21 chain.</text>
</comment>
<dbReference type="PROSITE" id="PS00108">
    <property type="entry name" value="PROTEIN_KINASE_ST"/>
    <property type="match status" value="1"/>
</dbReference>
<dbReference type="PROSITE" id="PS00107">
    <property type="entry name" value="PROTEIN_KINASE_ATP"/>
    <property type="match status" value="1"/>
</dbReference>
<comment type="caution">
    <text evidence="28">The sequence shown here is derived from an EMBL/GenBank/DDBJ whole genome shotgun (WGS) entry which is preliminary data.</text>
</comment>
<keyword evidence="14 28" id="KW-0418">Kinase</keyword>
<evidence type="ECO:0000256" key="8">
    <source>
        <dbReference type="ARBA" id="ARBA00022614"/>
    </source>
</evidence>
<evidence type="ECO:0000313" key="29">
    <source>
        <dbReference type="Proteomes" id="UP000797356"/>
    </source>
</evidence>
<dbReference type="InterPro" id="IPR017441">
    <property type="entry name" value="Protein_kinase_ATP_BS"/>
</dbReference>
<sequence length="1011" mass="110820">MELPLILNMGLIFFFLWSSSYLLAPSGVDAMRAIPFGNETDYLSLLAFKDQIIHDPSKALGSWNNSIHFCDWEGVACSRKHQQRVIALDLSSCGLVGSLSPSIGNLTFLHRLHLENNGFISEIPLELGRLRRLKHLNLSFNSFQGVIPVNLTYCLELLTLDLSGNQLKGKIPVDVASLTKLGELNLANNSLTGFIPPSIGNLSSLETLQLYVNHLHGSIPEEISQLTNLQYLRVSVNDLTGTIPGRLYNMSSLIRFSVASNDLQGRLPPDIGITLPNLQRLLLDLNQFYGPIPATLANASELSFIAMSGNNFSGRVPSELGRLAGLRYINLQDNQLEAKNARGWEFIDSLVNCSQLEILALDQNILGGMLPSSVVNLSSHLQVLVMGNNQISGRIPHGIGNLANLNALGLGENHLTGTIPESMGMLSRLEMLALHMNRFTGQIPFSLGNLTLLTGLFMYQNYLQGPIPPSLGNLQHLSHLDLSNNHFSGTIPKEIVSLPSLSIFFDLSSNSLVGSLPREIGSLKNLPILNISRNMLSGNIPSTLGDCEILEVLHLHNNLFQGIIPQSVRNIKGLQELDLSHNNLTGPIPVFLEDLNQLENLNLSFNHLEGEVPVKGVFKNATQVSVEGNNGLCGGVPELHLPPCRGRSSKKRQWPLLLKIVIPVAVAASCVSLLLSFFILRQKRKPKNGTPIVPLLEDQFPRVSYTELVRATEGFSSTNLIGRGGYGSVYKGILGPQQTTVAVKVFNLQCRGASKSFLAECEVLRSARHRNLVKIMTSCSMVDYRGTDFKALVFEFIPNGSLEKWLHPVLDEHHHSESLSLLQRLNIAVDVAEAIDYLHNNCQPSIVHCDLKPSNVLLDNEMVAHVADFGLARFMSKATPSSLTDKSSSIRIRGSLGYIAPEYGAGGRVSTSGDVYSYGILLLEMLTGKKPVDDMFEDGLSLRKFVEIAFPDGIMAIVDPLMPLAEEESKIYECLISMASIGLSCSNELARKRSNMSDVATTMHAIRDAYL</sequence>
<comment type="similarity">
    <text evidence="3">Belongs to the protein kinase superfamily. Ser/Thr protein kinase family.</text>
</comment>
<keyword evidence="13 25" id="KW-0547">Nucleotide-binding</keyword>
<evidence type="ECO:0000256" key="20">
    <source>
        <dbReference type="ARBA" id="ARBA00047899"/>
    </source>
</evidence>
<comment type="function">
    <text evidence="23">The processed protein kinase Xa21 chain released by protein cleavage after X.oryzae pv. oryzae protein Ax21 detection translocates into the nucleus where it can bind and regulate WRKY62, a transcription factor. Confers resistance to the bacterial pathogen X.oryzae pv. oryzae (Xoo).</text>
</comment>
<evidence type="ECO:0000256" key="4">
    <source>
        <dbReference type="ARBA" id="ARBA00012513"/>
    </source>
</evidence>
<dbReference type="FunFam" id="1.10.510.10:FF:000358">
    <property type="entry name" value="Putative leucine-rich repeat receptor-like serine/threonine-protein kinase"/>
    <property type="match status" value="1"/>
</dbReference>
<evidence type="ECO:0000256" key="14">
    <source>
        <dbReference type="ARBA" id="ARBA00022777"/>
    </source>
</evidence>
<dbReference type="InterPro" id="IPR051809">
    <property type="entry name" value="Plant_receptor-like_S/T_kinase"/>
</dbReference>
<dbReference type="FunFam" id="3.80.10.10:FF:001158">
    <property type="entry name" value="Leucine-rich repeat protein kinase family protein"/>
    <property type="match status" value="1"/>
</dbReference>
<keyword evidence="12" id="KW-0677">Repeat</keyword>
<dbReference type="InterPro" id="IPR000719">
    <property type="entry name" value="Prot_kinase_dom"/>
</dbReference>
<dbReference type="InterPro" id="IPR008271">
    <property type="entry name" value="Ser/Thr_kinase_AS"/>
</dbReference>
<evidence type="ECO:0000256" key="2">
    <source>
        <dbReference type="ARBA" id="ARBA00004389"/>
    </source>
</evidence>
<dbReference type="CDD" id="cd14066">
    <property type="entry name" value="STKc_IRAK"/>
    <property type="match status" value="1"/>
</dbReference>
<dbReference type="Gene3D" id="3.30.200.20">
    <property type="entry name" value="Phosphorylase Kinase, domain 1"/>
    <property type="match status" value="1"/>
</dbReference>
<keyword evidence="10 26" id="KW-0812">Transmembrane</keyword>
<dbReference type="InterPro" id="IPR003591">
    <property type="entry name" value="Leu-rich_rpt_typical-subtyp"/>
</dbReference>
<dbReference type="InterPro" id="IPR055414">
    <property type="entry name" value="LRR_R13L4/SHOC2-like"/>
</dbReference>
<evidence type="ECO:0000256" key="3">
    <source>
        <dbReference type="ARBA" id="ARBA00008684"/>
    </source>
</evidence>
<keyword evidence="6" id="KW-0723">Serine/threonine-protein kinase</keyword>
<dbReference type="InterPro" id="IPR013210">
    <property type="entry name" value="LRR_N_plant-typ"/>
</dbReference>
<gene>
    <name evidence="28" type="ORF">COCNU_05G002420</name>
</gene>
<comment type="catalytic activity">
    <reaction evidence="21">
        <text>L-seryl-[protein] + ATP = O-phospho-L-seryl-[protein] + ADP + H(+)</text>
        <dbReference type="Rhea" id="RHEA:17989"/>
        <dbReference type="Rhea" id="RHEA-COMP:9863"/>
        <dbReference type="Rhea" id="RHEA-COMP:11604"/>
        <dbReference type="ChEBI" id="CHEBI:15378"/>
        <dbReference type="ChEBI" id="CHEBI:29999"/>
        <dbReference type="ChEBI" id="CHEBI:30616"/>
        <dbReference type="ChEBI" id="CHEBI:83421"/>
        <dbReference type="ChEBI" id="CHEBI:456216"/>
        <dbReference type="EC" id="2.7.11.1"/>
    </reaction>
</comment>
<dbReference type="GO" id="GO:0004674">
    <property type="term" value="F:protein serine/threonine kinase activity"/>
    <property type="evidence" value="ECO:0007669"/>
    <property type="project" value="UniProtKB-KW"/>
</dbReference>
<dbReference type="Gene3D" id="3.80.10.10">
    <property type="entry name" value="Ribonuclease Inhibitor"/>
    <property type="match status" value="3"/>
</dbReference>
<dbReference type="Pfam" id="PF13855">
    <property type="entry name" value="LRR_8"/>
    <property type="match status" value="1"/>
</dbReference>
<accession>A0A8K0N1E9</accession>
<keyword evidence="19" id="KW-0325">Glycoprotein</keyword>
<evidence type="ECO:0000256" key="21">
    <source>
        <dbReference type="ARBA" id="ARBA00048679"/>
    </source>
</evidence>
<evidence type="ECO:0000256" key="19">
    <source>
        <dbReference type="ARBA" id="ARBA00023180"/>
    </source>
</evidence>
<keyword evidence="8" id="KW-0433">Leucine-rich repeat</keyword>
<evidence type="ECO:0000256" key="25">
    <source>
        <dbReference type="PROSITE-ProRule" id="PRU10141"/>
    </source>
</evidence>
<dbReference type="SUPFAM" id="SSF56112">
    <property type="entry name" value="Protein kinase-like (PK-like)"/>
    <property type="match status" value="1"/>
</dbReference>
<feature type="transmembrane region" description="Helical" evidence="26">
    <location>
        <begin position="6"/>
        <end position="24"/>
    </location>
</feature>
<dbReference type="FunFam" id="3.80.10.10:FF:000275">
    <property type="entry name" value="Leucine-rich repeat receptor-like protein kinase"/>
    <property type="match status" value="1"/>
</dbReference>
<evidence type="ECO:0000256" key="5">
    <source>
        <dbReference type="ARBA" id="ARBA00022475"/>
    </source>
</evidence>
<evidence type="ECO:0000256" key="26">
    <source>
        <dbReference type="SAM" id="Phobius"/>
    </source>
</evidence>
<evidence type="ECO:0000256" key="23">
    <source>
        <dbReference type="ARBA" id="ARBA00056628"/>
    </source>
</evidence>
<dbReference type="FunFam" id="3.30.200.20:FF:000432">
    <property type="entry name" value="LRR receptor-like serine/threonine-protein kinase EFR"/>
    <property type="match status" value="1"/>
</dbReference>
<keyword evidence="18 28" id="KW-0675">Receptor</keyword>
<dbReference type="Pfam" id="PF00560">
    <property type="entry name" value="LRR_1"/>
    <property type="match status" value="2"/>
</dbReference>
<dbReference type="SMART" id="SM00369">
    <property type="entry name" value="LRR_TYP"/>
    <property type="match status" value="7"/>
</dbReference>
<keyword evidence="15 25" id="KW-0067">ATP-binding</keyword>
<dbReference type="InterPro" id="IPR032675">
    <property type="entry name" value="LRR_dom_sf"/>
</dbReference>
<dbReference type="AlphaFoldDB" id="A0A8K0N1E9"/>
<evidence type="ECO:0000313" key="28">
    <source>
        <dbReference type="EMBL" id="KAG1342013.1"/>
    </source>
</evidence>
<evidence type="ECO:0000256" key="7">
    <source>
        <dbReference type="ARBA" id="ARBA00022553"/>
    </source>
</evidence>
<dbReference type="Pfam" id="PF08263">
    <property type="entry name" value="LRRNT_2"/>
    <property type="match status" value="1"/>
</dbReference>
<keyword evidence="9" id="KW-0808">Transferase</keyword>